<accession>A0AA39SNQ9</accession>
<proteinExistence type="predicted"/>
<gene>
    <name evidence="1" type="ORF">LWI29_029463</name>
</gene>
<protein>
    <submittedName>
        <fullName evidence="1">Uncharacterized protein</fullName>
    </submittedName>
</protein>
<organism evidence="1 2">
    <name type="scientific">Acer saccharum</name>
    <name type="common">Sugar maple</name>
    <dbReference type="NCBI Taxonomy" id="4024"/>
    <lineage>
        <taxon>Eukaryota</taxon>
        <taxon>Viridiplantae</taxon>
        <taxon>Streptophyta</taxon>
        <taxon>Embryophyta</taxon>
        <taxon>Tracheophyta</taxon>
        <taxon>Spermatophyta</taxon>
        <taxon>Magnoliopsida</taxon>
        <taxon>eudicotyledons</taxon>
        <taxon>Gunneridae</taxon>
        <taxon>Pentapetalae</taxon>
        <taxon>rosids</taxon>
        <taxon>malvids</taxon>
        <taxon>Sapindales</taxon>
        <taxon>Sapindaceae</taxon>
        <taxon>Hippocastanoideae</taxon>
        <taxon>Acereae</taxon>
        <taxon>Acer</taxon>
    </lineage>
</organism>
<evidence type="ECO:0000313" key="1">
    <source>
        <dbReference type="EMBL" id="KAK0601996.1"/>
    </source>
</evidence>
<name>A0AA39SNQ9_ACESA</name>
<keyword evidence="2" id="KW-1185">Reference proteome</keyword>
<comment type="caution">
    <text evidence="1">The sequence shown here is derived from an EMBL/GenBank/DDBJ whole genome shotgun (WGS) entry which is preliminary data.</text>
</comment>
<reference evidence="1" key="2">
    <citation type="submission" date="2023-06" db="EMBL/GenBank/DDBJ databases">
        <authorList>
            <person name="Swenson N.G."/>
            <person name="Wegrzyn J.L."/>
            <person name="Mcevoy S.L."/>
        </authorList>
    </citation>
    <scope>NUCLEOTIDE SEQUENCE</scope>
    <source>
        <strain evidence="1">NS2018</strain>
        <tissue evidence="1">Leaf</tissue>
    </source>
</reference>
<reference evidence="1" key="1">
    <citation type="journal article" date="2022" name="Plant J.">
        <title>Strategies of tolerance reflected in two North American maple genomes.</title>
        <authorList>
            <person name="McEvoy S.L."/>
            <person name="Sezen U.U."/>
            <person name="Trouern-Trend A."/>
            <person name="McMahon S.M."/>
            <person name="Schaberg P.G."/>
            <person name="Yang J."/>
            <person name="Wegrzyn J.L."/>
            <person name="Swenson N.G."/>
        </authorList>
    </citation>
    <scope>NUCLEOTIDE SEQUENCE</scope>
    <source>
        <strain evidence="1">NS2018</strain>
    </source>
</reference>
<dbReference type="AlphaFoldDB" id="A0AA39SNQ9"/>
<dbReference type="EMBL" id="JAUESC010000003">
    <property type="protein sequence ID" value="KAK0601996.1"/>
    <property type="molecule type" value="Genomic_DNA"/>
</dbReference>
<sequence>MGVGEVGVNLPKTMIVGRLATLGELNMEPPTTFESEAGRFLTENPTSRMSYQDVKNLEFELGILNSVKLPVDAQWVEDPFITRGFDQEDKFRFLF</sequence>
<evidence type="ECO:0000313" key="2">
    <source>
        <dbReference type="Proteomes" id="UP001168877"/>
    </source>
</evidence>
<dbReference type="Proteomes" id="UP001168877">
    <property type="component" value="Unassembled WGS sequence"/>
</dbReference>